<evidence type="ECO:0000256" key="2">
    <source>
        <dbReference type="ARBA" id="ARBA00022525"/>
    </source>
</evidence>
<accession>A0A1X0ZSU8</accession>
<keyword evidence="2" id="KW-0964">Secreted</keyword>
<evidence type="ECO:0000256" key="4">
    <source>
        <dbReference type="SAM" id="MobiDB-lite"/>
    </source>
</evidence>
<protein>
    <recommendedName>
        <fullName evidence="9">Toxin</fullName>
    </recommendedName>
</protein>
<name>A0A1X0ZSU8_PSEPU</name>
<proteinExistence type="predicted"/>
<feature type="compositionally biased region" description="Gly residues" evidence="4">
    <location>
        <begin position="18"/>
        <end position="27"/>
    </location>
</feature>
<dbReference type="InterPro" id="IPR003284">
    <property type="entry name" value="Sal_SpvB"/>
</dbReference>
<dbReference type="Pfam" id="PF03534">
    <property type="entry name" value="SpvB"/>
    <property type="match status" value="1"/>
</dbReference>
<dbReference type="PRINTS" id="PR01341">
    <property type="entry name" value="SALSPVBPROT"/>
</dbReference>
<dbReference type="InterPro" id="IPR028994">
    <property type="entry name" value="Integrin_alpha_N"/>
</dbReference>
<dbReference type="SUPFAM" id="SSF69318">
    <property type="entry name" value="Integrin alpha N-terminal domain"/>
    <property type="match status" value="1"/>
</dbReference>
<dbReference type="InterPro" id="IPR022044">
    <property type="entry name" value="TcdB_toxin_mid/C"/>
</dbReference>
<evidence type="ECO:0000256" key="3">
    <source>
        <dbReference type="ARBA" id="ARBA00023026"/>
    </source>
</evidence>
<dbReference type="EMBL" id="NBWC01000025">
    <property type="protein sequence ID" value="ORL62824.1"/>
    <property type="molecule type" value="Genomic_DNA"/>
</dbReference>
<evidence type="ECO:0000313" key="8">
    <source>
        <dbReference type="Proteomes" id="UP000193675"/>
    </source>
</evidence>
<evidence type="ECO:0000256" key="1">
    <source>
        <dbReference type="ARBA" id="ARBA00004613"/>
    </source>
</evidence>
<feature type="domain" description="Insecticide toxin TcdB middle/N-terminal" evidence="6">
    <location>
        <begin position="693"/>
        <end position="828"/>
    </location>
</feature>
<reference evidence="7 8" key="1">
    <citation type="submission" date="2017-04" db="EMBL/GenBank/DDBJ databases">
        <title>Presence of VIM-2 positive Pseudomonas species in chickens and their surrounding environment.</title>
        <authorList>
            <person name="Zhang R."/>
        </authorList>
    </citation>
    <scope>NUCLEOTIDE SEQUENCE [LARGE SCALE GENOMIC DNA]</scope>
    <source>
        <strain evidence="7 8">DZ-C18</strain>
    </source>
</reference>
<dbReference type="Pfam" id="PF12256">
    <property type="entry name" value="TcdB_toxin_midN"/>
    <property type="match status" value="1"/>
</dbReference>
<sequence>MMNENQETPFFTPPSLPKGGGTLGGSSGALSVGGPDGGASWHIPLPVSAAPARGLAPELALAYSNGGGNGVYGMGWQLSLPAIRLRTQHGVPRYDGTDRLNGPRGDELLRAQEAVRTETRLPFADTDSGTYTVTRYLDRFSGLNSRIECWQEVGTDGAVSRTFWIDFTPDGGLALYGWSADARLADPQDPSRVAEWHIEETVTARGEHILWRWRQEDNEQCSAQELADHPHVAGLYPDTLYWMNRTPALHFLRPGMGPGDAWENEWLALLVFDYGERGTSTDQPPPLVTTSAWPAREDALSLRRYGFEVRTRRLCHDILLWHRTAMMADDASQDATAQLVSRLHLSYASSTLLTQLCAAQILAYEADGTVVSMPPVEFALSEPPEELPDATHWQHVPALDGFNHSSWQMADLYGEGIPGLLYQDDGAWWYRAPVRDGEGAASKMAPGYAGLFDAPLDDRVTWAAATPLHRLPFGGRAQLTDLEGNGQPELIIAVHGMRGSFTLQPNGRWGGFKPFARFPAEFDHPAALQADLTGTGLTDLVMIGPASVRLWPSAGPKGWEPDRTVAHPGRSLPHPSGDGTRMVAISDITGGGLSDLVEITADGVTAWPSLGHGRFGNPLSLPGFSLQLLRAKDGSALAFDPERIYLADTDGTGVADLLVIGQKGIHVFANQSGNALRYKGVIPPPAGVTPDATWRLQVADVQGLGMGSLVLTVPHMKPRSWVLNFSATRPWLLTTVVDNIGGRTELAYRSSAQGWLDEKAALQASGQAAVSCLPFPVHTVRTVTQINEITGLTLGSETRYLGGVWDGSEREFAGFRCVVQTDRNSRSEANAAARAVVESPPVRTCTWFYTGNEAVDSKPLEHAREDIDKAFNKGQIRFTAWQEGSDKPEEPGANAERRRKLYRAVRGQVMRTEVYGEDDHPAAATPYSISRQRLQVRACDSLGRDGKPDRNNPVTQVTVLETLSLACERIAVDPLVTQTIVLQLDAYGVPLDSVSISYPRQLTPAQVEAEERARDIYPKTLPGGVIKETADTQQYDCWVTLTRNRVHHLTAGHDFVVGLGQDARSDLVWWGTTHPDGNPEARKNRPLPEGGFTADNLAMADLLAEPGSLVFSGYTKTQWRGIAGNEQLDIPTRQGLVAWTETALLDEISLQVLRPNFDQTLADLVDACLNDTGGVIDPAVLRRLRERVQVHMTPDVFFELFMAFAVHQEQVSAGGGSLYQAALQAMQEALKGQSSGRRSIETDALWAALGTHGASGGVPRTQLCSAVQAYADQHPGDDEALAALKQALIDPAITPDLLYWQVVSGALATGQEHHQALATLRDTLGQPVQSESLADLLQRGGYKPLAVPFEPQVKDVWGGLQNITAYHDQSMFWVAKGVRENEQVPQIALTYSPHLLSVVGATDGSSFTSQVTALDWRFLSPVQVTDANGNTSEATLDALGRVQHTRFHGSETPAGASEAVSVGYSTSRDKPFTPPATVEQALALNTAKGVPVHEAFTTVIDSWMPLAVTADGQLTGQRCGSLARARQDACLRRDAITAPDVMAARTPPHVIRVQTDRYDDDPQQQVRVQVIMHGGGQVLQTAMLNAPGEAFVRTAEGALETGADGKPIVKHAAIRWAVTGRAEYDNKGNTVRAWHAYYLDDWRLVSGDGIYADTHFYDALGREFKVMTAAGYERRAQAFPWFTVAEDENDTAAEVLACQATGEVP</sequence>
<dbReference type="GO" id="GO:0005737">
    <property type="term" value="C:cytoplasm"/>
    <property type="evidence" value="ECO:0007669"/>
    <property type="project" value="InterPro"/>
</dbReference>
<evidence type="ECO:0000259" key="5">
    <source>
        <dbReference type="Pfam" id="PF12255"/>
    </source>
</evidence>
<comment type="caution">
    <text evidence="7">The sequence shown here is derived from an EMBL/GenBank/DDBJ whole genome shotgun (WGS) entry which is preliminary data.</text>
</comment>
<comment type="subcellular location">
    <subcellularLocation>
        <location evidence="1">Secreted</location>
    </subcellularLocation>
</comment>
<evidence type="ECO:0000259" key="6">
    <source>
        <dbReference type="Pfam" id="PF12256"/>
    </source>
</evidence>
<feature type="domain" description="Insecticide toxin TcdB middle/C-terminal" evidence="5">
    <location>
        <begin position="901"/>
        <end position="1059"/>
    </location>
</feature>
<organism evidence="7 8">
    <name type="scientific">Pseudomonas putida</name>
    <name type="common">Arthrobacter siderocapsulatus</name>
    <dbReference type="NCBI Taxonomy" id="303"/>
    <lineage>
        <taxon>Bacteria</taxon>
        <taxon>Pseudomonadati</taxon>
        <taxon>Pseudomonadota</taxon>
        <taxon>Gammaproteobacteria</taxon>
        <taxon>Pseudomonadales</taxon>
        <taxon>Pseudomonadaceae</taxon>
        <taxon>Pseudomonas</taxon>
    </lineage>
</organism>
<dbReference type="GO" id="GO:0005576">
    <property type="term" value="C:extracellular region"/>
    <property type="evidence" value="ECO:0007669"/>
    <property type="project" value="UniProtKB-SubCell"/>
</dbReference>
<gene>
    <name evidence="7" type="ORF">B7H17_17625</name>
</gene>
<dbReference type="Proteomes" id="UP000193675">
    <property type="component" value="Unassembled WGS sequence"/>
</dbReference>
<dbReference type="InterPro" id="IPR022045">
    <property type="entry name" value="TcdB_toxin_mid/N"/>
</dbReference>
<evidence type="ECO:0000313" key="7">
    <source>
        <dbReference type="EMBL" id="ORL62824.1"/>
    </source>
</evidence>
<keyword evidence="3" id="KW-0843">Virulence</keyword>
<evidence type="ECO:0008006" key="9">
    <source>
        <dbReference type="Google" id="ProtNLM"/>
    </source>
</evidence>
<feature type="region of interest" description="Disordered" evidence="4">
    <location>
        <begin position="1"/>
        <end position="32"/>
    </location>
</feature>
<dbReference type="Pfam" id="PF12255">
    <property type="entry name" value="TcdB_toxin_midC"/>
    <property type="match status" value="1"/>
</dbReference>
<dbReference type="OrthoDB" id="6510336at2"/>